<feature type="non-terminal residue" evidence="2">
    <location>
        <position position="296"/>
    </location>
</feature>
<dbReference type="EMBL" id="JAHFYH010000093">
    <property type="protein sequence ID" value="KAH0213646.1"/>
    <property type="molecule type" value="Genomic_DNA"/>
</dbReference>
<evidence type="ECO:0000313" key="3">
    <source>
        <dbReference type="Proteomes" id="UP000767238"/>
    </source>
</evidence>
<organism evidence="2 3">
    <name type="scientific">Aureobasidium melanogenum</name>
    <name type="common">Aureobasidium pullulans var. melanogenum</name>
    <dbReference type="NCBI Taxonomy" id="46634"/>
    <lineage>
        <taxon>Eukaryota</taxon>
        <taxon>Fungi</taxon>
        <taxon>Dikarya</taxon>
        <taxon>Ascomycota</taxon>
        <taxon>Pezizomycotina</taxon>
        <taxon>Dothideomycetes</taxon>
        <taxon>Dothideomycetidae</taxon>
        <taxon>Dothideales</taxon>
        <taxon>Saccotheciaceae</taxon>
        <taxon>Aureobasidium</taxon>
    </lineage>
</organism>
<sequence>MALQQSSQYRVNPYAQTQYDRSCEKHGLGPTADDVAAIKGVIGPVNTRFTIGGQFEAGLLFFLPKSKVRFEQGALLIGWVQEKHEPKQEVWFKITAGDKGGLYRLPAGSSGSRYYPGGSICHEWHPDILDIVGWDKDAIRLLQYAYLKACIKILQATVPPPSIEGSQPAIHSSASTDSTAIDSTVPDEEVESQRESAAAPIGPTVSPIVDLTGSDSEATTKLEASPRPAYVDHGLTQSTQVGVRIQAFREKLRNKEVEELEQMLEKQLPSWIKKLAEEVLQKKMLEELDLAESMLL</sequence>
<dbReference type="Proteomes" id="UP000767238">
    <property type="component" value="Unassembled WGS sequence"/>
</dbReference>
<evidence type="ECO:0000313" key="2">
    <source>
        <dbReference type="EMBL" id="KAH0213646.1"/>
    </source>
</evidence>
<comment type="caution">
    <text evidence="2">The sequence shown here is derived from an EMBL/GenBank/DDBJ whole genome shotgun (WGS) entry which is preliminary data.</text>
</comment>
<proteinExistence type="predicted"/>
<feature type="region of interest" description="Disordered" evidence="1">
    <location>
        <begin position="163"/>
        <end position="189"/>
    </location>
</feature>
<feature type="compositionally biased region" description="Low complexity" evidence="1">
    <location>
        <begin position="169"/>
        <end position="184"/>
    </location>
</feature>
<reference evidence="2" key="2">
    <citation type="submission" date="2021-08" db="EMBL/GenBank/DDBJ databases">
        <authorList>
            <person name="Gostincar C."/>
            <person name="Sun X."/>
            <person name="Song Z."/>
            <person name="Gunde-Cimerman N."/>
        </authorList>
    </citation>
    <scope>NUCLEOTIDE SEQUENCE</scope>
    <source>
        <strain evidence="2">EXF-8016</strain>
    </source>
</reference>
<gene>
    <name evidence="2" type="ORF">KCV03_g8806</name>
</gene>
<protein>
    <submittedName>
        <fullName evidence="2">Uncharacterized protein</fullName>
    </submittedName>
</protein>
<dbReference type="OrthoDB" id="3918933at2759"/>
<dbReference type="AlphaFoldDB" id="A0A9P8K289"/>
<reference evidence="2" key="1">
    <citation type="journal article" date="2021" name="J Fungi (Basel)">
        <title>Virulence traits and population genomics of the black yeast Aureobasidium melanogenum.</title>
        <authorList>
            <person name="Cernosa A."/>
            <person name="Sun X."/>
            <person name="Gostincar C."/>
            <person name="Fang C."/>
            <person name="Gunde-Cimerman N."/>
            <person name="Song Z."/>
        </authorList>
    </citation>
    <scope>NUCLEOTIDE SEQUENCE</scope>
    <source>
        <strain evidence="2">EXF-8016</strain>
    </source>
</reference>
<accession>A0A9P8K289</accession>
<evidence type="ECO:0000256" key="1">
    <source>
        <dbReference type="SAM" id="MobiDB-lite"/>
    </source>
</evidence>
<name>A0A9P8K289_AURME</name>